<evidence type="ECO:0000256" key="1">
    <source>
        <dbReference type="ARBA" id="ARBA00001974"/>
    </source>
</evidence>
<evidence type="ECO:0000256" key="2">
    <source>
        <dbReference type="ARBA" id="ARBA00009347"/>
    </source>
</evidence>
<dbReference type="Proteomes" id="UP000292564">
    <property type="component" value="Unassembled WGS sequence"/>
</dbReference>
<dbReference type="InterPro" id="IPR037069">
    <property type="entry name" value="AcylCoA_DH/ox_N_sf"/>
</dbReference>
<dbReference type="PANTHER" id="PTHR43884">
    <property type="entry name" value="ACYL-COA DEHYDROGENASE"/>
    <property type="match status" value="1"/>
</dbReference>
<dbReference type="InterPro" id="IPR036250">
    <property type="entry name" value="AcylCo_DH-like_C"/>
</dbReference>
<keyword evidence="9" id="KW-1185">Reference proteome</keyword>
<evidence type="ECO:0000259" key="6">
    <source>
        <dbReference type="Pfam" id="PF00441"/>
    </source>
</evidence>
<organism evidence="8 9">
    <name type="scientific">Krasilnikovia cinnamomea</name>
    <dbReference type="NCBI Taxonomy" id="349313"/>
    <lineage>
        <taxon>Bacteria</taxon>
        <taxon>Bacillati</taxon>
        <taxon>Actinomycetota</taxon>
        <taxon>Actinomycetes</taxon>
        <taxon>Micromonosporales</taxon>
        <taxon>Micromonosporaceae</taxon>
        <taxon>Krasilnikovia</taxon>
    </lineage>
</organism>
<comment type="caution">
    <text evidence="8">The sequence shown here is derived from an EMBL/GenBank/DDBJ whole genome shotgun (WGS) entry which is preliminary data.</text>
</comment>
<dbReference type="Pfam" id="PF02771">
    <property type="entry name" value="Acyl-CoA_dh_N"/>
    <property type="match status" value="1"/>
</dbReference>
<dbReference type="AlphaFoldDB" id="A0A4Q7ZSB8"/>
<keyword evidence="3" id="KW-0285">Flavoprotein</keyword>
<dbReference type="Pfam" id="PF00441">
    <property type="entry name" value="Acyl-CoA_dh_1"/>
    <property type="match status" value="1"/>
</dbReference>
<dbReference type="CDD" id="cd00567">
    <property type="entry name" value="ACAD"/>
    <property type="match status" value="1"/>
</dbReference>
<name>A0A4Q7ZSB8_9ACTN</name>
<dbReference type="InterPro" id="IPR013786">
    <property type="entry name" value="AcylCoA_DH/ox_N"/>
</dbReference>
<dbReference type="SUPFAM" id="SSF56645">
    <property type="entry name" value="Acyl-CoA dehydrogenase NM domain-like"/>
    <property type="match status" value="1"/>
</dbReference>
<evidence type="ECO:0000256" key="3">
    <source>
        <dbReference type="ARBA" id="ARBA00022630"/>
    </source>
</evidence>
<evidence type="ECO:0000313" key="9">
    <source>
        <dbReference type="Proteomes" id="UP000292564"/>
    </source>
</evidence>
<dbReference type="InterPro" id="IPR009075">
    <property type="entry name" value="AcylCo_DH/oxidase_C"/>
</dbReference>
<dbReference type="Gene3D" id="2.40.110.10">
    <property type="entry name" value="Butyryl-CoA Dehydrogenase, subunit A, domain 2"/>
    <property type="match status" value="1"/>
</dbReference>
<dbReference type="EMBL" id="SHKY01000001">
    <property type="protein sequence ID" value="RZU53711.1"/>
    <property type="molecule type" value="Genomic_DNA"/>
</dbReference>
<dbReference type="PANTHER" id="PTHR43884:SF20">
    <property type="entry name" value="ACYL-COA DEHYDROGENASE FADE28"/>
    <property type="match status" value="1"/>
</dbReference>
<dbReference type="OrthoDB" id="4319499at2"/>
<accession>A0A4Q7ZSB8</accession>
<evidence type="ECO:0000256" key="5">
    <source>
        <dbReference type="ARBA" id="ARBA00023002"/>
    </source>
</evidence>
<sequence>MDFSLSAEAHDLTNLTRDLANSGRPLWRALAEAGVLGAALPKRAGGDGYGLAEQCAILAELGRAAAAVPYLPSIVVAAGALARFGTEQQVSEWAVPASRGEVVLTAAGAAARARQDPGGGWRLDGTIPAVPAAPDAAGILVPADGAGVFLVEPGDPGVHVESQHVAGGPGAGLVRLADVAVPDNRRLGDPAAGAWLTAYTTVGAAAAQLGVVERALEMTARYARSRVQFGRPIGAFQAVAQRLADAHIEVEALRLTVWQAAWLLGEDPPPGDPLATAAAATAGFWAAEAGHRVLHTAVHVHGGVGIDLEYPLHRYFLAAKYHEFLLGGATAQLRALAACRQRAADVA</sequence>
<reference evidence="8 9" key="1">
    <citation type="submission" date="2019-02" db="EMBL/GenBank/DDBJ databases">
        <title>Sequencing the genomes of 1000 actinobacteria strains.</title>
        <authorList>
            <person name="Klenk H.-P."/>
        </authorList>
    </citation>
    <scope>NUCLEOTIDE SEQUENCE [LARGE SCALE GENOMIC DNA]</scope>
    <source>
        <strain evidence="8 9">DSM 45162</strain>
    </source>
</reference>
<dbReference type="Gene3D" id="1.10.540.10">
    <property type="entry name" value="Acyl-CoA dehydrogenase/oxidase, N-terminal domain"/>
    <property type="match status" value="1"/>
</dbReference>
<dbReference type="InterPro" id="IPR046373">
    <property type="entry name" value="Acyl-CoA_Oxase/DH_mid-dom_sf"/>
</dbReference>
<protein>
    <submittedName>
        <fullName evidence="8">Alkylation response protein AidB-like acyl-CoA dehydrogenase</fullName>
    </submittedName>
</protein>
<evidence type="ECO:0000313" key="8">
    <source>
        <dbReference type="EMBL" id="RZU53711.1"/>
    </source>
</evidence>
<dbReference type="SUPFAM" id="SSF47203">
    <property type="entry name" value="Acyl-CoA dehydrogenase C-terminal domain-like"/>
    <property type="match status" value="1"/>
</dbReference>
<keyword evidence="4" id="KW-0274">FAD</keyword>
<proteinExistence type="inferred from homology"/>
<dbReference type="GO" id="GO:0003995">
    <property type="term" value="F:acyl-CoA dehydrogenase activity"/>
    <property type="evidence" value="ECO:0007669"/>
    <property type="project" value="TreeGrafter"/>
</dbReference>
<gene>
    <name evidence="8" type="ORF">EV385_5644</name>
</gene>
<comment type="similarity">
    <text evidence="2">Belongs to the acyl-CoA dehydrogenase family.</text>
</comment>
<dbReference type="RefSeq" id="WP_130512168.1">
    <property type="nucleotide sequence ID" value="NZ_SHKY01000001.1"/>
</dbReference>
<dbReference type="Gene3D" id="1.20.140.10">
    <property type="entry name" value="Butyryl-CoA Dehydrogenase, subunit A, domain 3"/>
    <property type="match status" value="1"/>
</dbReference>
<keyword evidence="5" id="KW-0560">Oxidoreductase</keyword>
<dbReference type="InterPro" id="IPR009100">
    <property type="entry name" value="AcylCoA_DH/oxidase_NM_dom_sf"/>
</dbReference>
<feature type="domain" description="Acyl-CoA dehydrogenase/oxidase N-terminal" evidence="7">
    <location>
        <begin position="24"/>
        <end position="101"/>
    </location>
</feature>
<comment type="cofactor">
    <cofactor evidence="1">
        <name>FAD</name>
        <dbReference type="ChEBI" id="CHEBI:57692"/>
    </cofactor>
</comment>
<dbReference type="GO" id="GO:0050660">
    <property type="term" value="F:flavin adenine dinucleotide binding"/>
    <property type="evidence" value="ECO:0007669"/>
    <property type="project" value="InterPro"/>
</dbReference>
<evidence type="ECO:0000256" key="4">
    <source>
        <dbReference type="ARBA" id="ARBA00022827"/>
    </source>
</evidence>
<feature type="domain" description="Acyl-CoA dehydrogenase/oxidase C-terminal" evidence="6">
    <location>
        <begin position="203"/>
        <end position="337"/>
    </location>
</feature>
<evidence type="ECO:0000259" key="7">
    <source>
        <dbReference type="Pfam" id="PF02771"/>
    </source>
</evidence>